<dbReference type="RefSeq" id="WP_066181192.1">
    <property type="nucleotide sequence ID" value="NZ_LQZT01000034.1"/>
</dbReference>
<dbReference type="InterPro" id="IPR012933">
    <property type="entry name" value="HicA_mRNA_interferase"/>
</dbReference>
<dbReference type="STRING" id="1480615.AWJ14_16965"/>
<proteinExistence type="predicted"/>
<keyword evidence="2" id="KW-1185">Reference proteome</keyword>
<dbReference type="GO" id="GO:0003729">
    <property type="term" value="F:mRNA binding"/>
    <property type="evidence" value="ECO:0007669"/>
    <property type="project" value="InterPro"/>
</dbReference>
<protein>
    <submittedName>
        <fullName evidence="1">HicA protein</fullName>
    </submittedName>
</protein>
<dbReference type="EMBL" id="LQZT01000034">
    <property type="protein sequence ID" value="OCW56628.1"/>
    <property type="molecule type" value="Genomic_DNA"/>
</dbReference>
<evidence type="ECO:0000313" key="2">
    <source>
        <dbReference type="Proteomes" id="UP000094795"/>
    </source>
</evidence>
<reference evidence="1 2" key="1">
    <citation type="submission" date="2015-12" db="EMBL/GenBank/DDBJ databases">
        <authorList>
            <person name="Shamseldin A."/>
            <person name="Moawad H."/>
            <person name="Abd El-Rahim W.M."/>
            <person name="Sadowsky M.J."/>
        </authorList>
    </citation>
    <scope>NUCLEOTIDE SEQUENCE [LARGE SCALE GENOMIC DNA]</scope>
    <source>
        <strain evidence="1 2">JC234</strain>
    </source>
</reference>
<sequence length="84" mass="9334">MNSKQRRMLEAIFADPVSGTIAWADIENLLVAVGATVIEGNGSWVRFAKDQVVASFHRPHPAKEAKRYQVRDARAFLEQIGAKP</sequence>
<organism evidence="1 2">
    <name type="scientific">Hoeflea olei</name>
    <dbReference type="NCBI Taxonomy" id="1480615"/>
    <lineage>
        <taxon>Bacteria</taxon>
        <taxon>Pseudomonadati</taxon>
        <taxon>Pseudomonadota</taxon>
        <taxon>Alphaproteobacteria</taxon>
        <taxon>Hyphomicrobiales</taxon>
        <taxon>Rhizobiaceae</taxon>
        <taxon>Hoeflea</taxon>
    </lineage>
</organism>
<gene>
    <name evidence="1" type="ORF">AWJ14_16965</name>
</gene>
<accession>A0A1C1YSX2</accession>
<dbReference type="Proteomes" id="UP000094795">
    <property type="component" value="Unassembled WGS sequence"/>
</dbReference>
<dbReference type="Pfam" id="PF07927">
    <property type="entry name" value="HicA_toxin"/>
    <property type="match status" value="1"/>
</dbReference>
<evidence type="ECO:0000313" key="1">
    <source>
        <dbReference type="EMBL" id="OCW56628.1"/>
    </source>
</evidence>
<comment type="caution">
    <text evidence="1">The sequence shown here is derived from an EMBL/GenBank/DDBJ whole genome shotgun (WGS) entry which is preliminary data.</text>
</comment>
<dbReference type="AlphaFoldDB" id="A0A1C1YSX2"/>
<name>A0A1C1YSX2_9HYPH</name>
<dbReference type="OrthoDB" id="73001at2"/>